<reference evidence="1 2" key="1">
    <citation type="submission" date="2024-11" db="EMBL/GenBank/DDBJ databases">
        <title>Chromosome-level genome assembly of the freshwater bivalve Anodonta woodiana.</title>
        <authorList>
            <person name="Chen X."/>
        </authorList>
    </citation>
    <scope>NUCLEOTIDE SEQUENCE [LARGE SCALE GENOMIC DNA]</scope>
    <source>
        <strain evidence="1">MN2024</strain>
        <tissue evidence="1">Gills</tissue>
    </source>
</reference>
<dbReference type="InterPro" id="IPR008979">
    <property type="entry name" value="Galactose-bd-like_sf"/>
</dbReference>
<gene>
    <name evidence="1" type="ORF">ACJMK2_032214</name>
</gene>
<dbReference type="Proteomes" id="UP001634394">
    <property type="component" value="Unassembled WGS sequence"/>
</dbReference>
<accession>A0ABD3X4M1</accession>
<dbReference type="EMBL" id="JBJQND010000004">
    <property type="protein sequence ID" value="KAL3879938.1"/>
    <property type="molecule type" value="Genomic_DNA"/>
</dbReference>
<protein>
    <submittedName>
        <fullName evidence="1">Uncharacterized protein</fullName>
    </submittedName>
</protein>
<proteinExistence type="predicted"/>
<sequence>MNFALHKSANQSTTLTYNGFNWTADKAVDGNRDGSVPDMSRTCSATIQIFNVNHTWEVDIGFPIIVQTITVYGRTDAGTVNNLVQLILFLNINSLILQDT</sequence>
<dbReference type="SUPFAM" id="SSF49785">
    <property type="entry name" value="Galactose-binding domain-like"/>
    <property type="match status" value="1"/>
</dbReference>
<evidence type="ECO:0000313" key="2">
    <source>
        <dbReference type="Proteomes" id="UP001634394"/>
    </source>
</evidence>
<comment type="caution">
    <text evidence="1">The sequence shown here is derived from an EMBL/GenBank/DDBJ whole genome shotgun (WGS) entry which is preliminary data.</text>
</comment>
<dbReference type="Gene3D" id="2.60.120.260">
    <property type="entry name" value="Galactose-binding domain-like"/>
    <property type="match status" value="1"/>
</dbReference>
<name>A0ABD3X4M1_SINWO</name>
<evidence type="ECO:0000313" key="1">
    <source>
        <dbReference type="EMBL" id="KAL3879938.1"/>
    </source>
</evidence>
<organism evidence="1 2">
    <name type="scientific">Sinanodonta woodiana</name>
    <name type="common">Chinese pond mussel</name>
    <name type="synonym">Anodonta woodiana</name>
    <dbReference type="NCBI Taxonomy" id="1069815"/>
    <lineage>
        <taxon>Eukaryota</taxon>
        <taxon>Metazoa</taxon>
        <taxon>Spiralia</taxon>
        <taxon>Lophotrochozoa</taxon>
        <taxon>Mollusca</taxon>
        <taxon>Bivalvia</taxon>
        <taxon>Autobranchia</taxon>
        <taxon>Heteroconchia</taxon>
        <taxon>Palaeoheterodonta</taxon>
        <taxon>Unionida</taxon>
        <taxon>Unionoidea</taxon>
        <taxon>Unionidae</taxon>
        <taxon>Unioninae</taxon>
        <taxon>Sinanodonta</taxon>
    </lineage>
</organism>
<keyword evidence="2" id="KW-1185">Reference proteome</keyword>
<dbReference type="AlphaFoldDB" id="A0ABD3X4M1"/>